<sequence length="679" mass="71262">MRGAAFRDALARVIDEQRGSLLPWVPVLLGAGMAIWLALPFEPPVALYAACLLGAGALCVPRGAARMFGVAVLLLALGFALAGVRGHLVAAPVLTRDYYGPVMGRIIDIDANQAGAMRLTLDNVVLDRIAPQDVPAQVRISLAGRQGFFQQTPGTVVMMTARLTPPNGPPEPHGFDFRRYAWFEGLGAVGSTQTPAVTAYPPQDGALLIERVRMILSGAIRAHVAGDAGGFLAAVLTGDRQGLSPEVNQWMRDTSLYHLVSISGVHMALLAAFVFALVRGAVALVPPLALRVSSKKIAAAVALPVAAFYLALAGRDIATERAFITVAVSLGAVLIDRRAISLNTVAIAATLVLLMRPEAVLNAGFQMSFAAVVGLVVLFDALRHTQHRWPGLRRWRAMGWVLLPAAVSLVAGVATAPYAAASFNRISHYSLPANMLAEAAMSFLVMPAGVLALVLWPLGVGPVALWVAAQGTRWILWVAAWIASWPFAVSAVQTPQPAVLPLMTLGGLFVILWRGWGRWLGLPVVAAALVLWGLTARPALLIAGDGAAVAVLGAEGRVFSKPRGAGYAAANWLRSDGEIISQADAAARVGWVVGDGRATIVVAGQRVLHLTTAVAARAAQDCGGADIVVAAHDLPPLGDCTVFDKTVLRASGAVAGIITNAGLRLDTVEATSGRRLWIR</sequence>
<proteinExistence type="predicted"/>
<evidence type="ECO:0000256" key="4">
    <source>
        <dbReference type="ARBA" id="ARBA00022989"/>
    </source>
</evidence>
<feature type="domain" description="ComEC/Rec2-related protein" evidence="7">
    <location>
        <begin position="236"/>
        <end position="515"/>
    </location>
</feature>
<feature type="transmembrane region" description="Helical" evidence="6">
    <location>
        <begin position="440"/>
        <end position="467"/>
    </location>
</feature>
<dbReference type="EMBL" id="CP019937">
    <property type="protein sequence ID" value="ARO15054.1"/>
    <property type="molecule type" value="Genomic_DNA"/>
</dbReference>
<dbReference type="Proteomes" id="UP000242447">
    <property type="component" value="Chromosome"/>
</dbReference>
<protein>
    <submittedName>
        <fullName evidence="9">Competence protein ComEC</fullName>
    </submittedName>
</protein>
<gene>
    <name evidence="9" type="primary">ycaI</name>
    <name evidence="9" type="ORF">BVG79_01710</name>
</gene>
<evidence type="ECO:0000313" key="10">
    <source>
        <dbReference type="Proteomes" id="UP000242447"/>
    </source>
</evidence>
<evidence type="ECO:0000313" key="9">
    <source>
        <dbReference type="EMBL" id="ARO15054.1"/>
    </source>
</evidence>
<reference evidence="9 10" key="1">
    <citation type="submission" date="2017-02" db="EMBL/GenBank/DDBJ databases">
        <title>Ketogulonicigenium robustum SPU B003 Genome sequencing and assembly.</title>
        <authorList>
            <person name="Li Y."/>
            <person name="Liu L."/>
            <person name="Wang C."/>
            <person name="Zhang M."/>
            <person name="Zhang T."/>
            <person name="Zhang Y."/>
        </authorList>
    </citation>
    <scope>NUCLEOTIDE SEQUENCE [LARGE SCALE GENOMIC DNA]</scope>
    <source>
        <strain evidence="9 10">SPU_B003</strain>
    </source>
</reference>
<organism evidence="9 10">
    <name type="scientific">Ketogulonicigenium robustum</name>
    <dbReference type="NCBI Taxonomy" id="92947"/>
    <lineage>
        <taxon>Bacteria</taxon>
        <taxon>Pseudomonadati</taxon>
        <taxon>Pseudomonadota</taxon>
        <taxon>Alphaproteobacteria</taxon>
        <taxon>Rhodobacterales</taxon>
        <taxon>Roseobacteraceae</taxon>
        <taxon>Ketogulonicigenium</taxon>
    </lineage>
</organism>
<feature type="transmembrane region" description="Helical" evidence="6">
    <location>
        <begin position="256"/>
        <end position="277"/>
    </location>
</feature>
<dbReference type="RefSeq" id="WP_085786499.1">
    <property type="nucleotide sequence ID" value="NZ_CP019937.1"/>
</dbReference>
<dbReference type="InterPro" id="IPR004477">
    <property type="entry name" value="ComEC_N"/>
</dbReference>
<evidence type="ECO:0000256" key="3">
    <source>
        <dbReference type="ARBA" id="ARBA00022692"/>
    </source>
</evidence>
<feature type="transmembrane region" description="Helical" evidence="6">
    <location>
        <begin position="400"/>
        <end position="420"/>
    </location>
</feature>
<feature type="transmembrane region" description="Helical" evidence="6">
    <location>
        <begin position="498"/>
        <end position="516"/>
    </location>
</feature>
<dbReference type="PANTHER" id="PTHR30619:SF1">
    <property type="entry name" value="RECOMBINATION PROTEIN 2"/>
    <property type="match status" value="1"/>
</dbReference>
<keyword evidence="10" id="KW-1185">Reference proteome</keyword>
<feature type="transmembrane region" description="Helical" evidence="6">
    <location>
        <begin position="361"/>
        <end position="379"/>
    </location>
</feature>
<keyword evidence="5 6" id="KW-0472">Membrane</keyword>
<feature type="transmembrane region" description="Helical" evidence="6">
    <location>
        <begin position="297"/>
        <end position="318"/>
    </location>
</feature>
<evidence type="ECO:0000256" key="2">
    <source>
        <dbReference type="ARBA" id="ARBA00022475"/>
    </source>
</evidence>
<name>A0A1W6P0T3_9RHOB</name>
<dbReference type="Pfam" id="PF13567">
    <property type="entry name" value="DUF4131"/>
    <property type="match status" value="1"/>
</dbReference>
<feature type="transmembrane region" description="Helical" evidence="6">
    <location>
        <begin position="21"/>
        <end position="39"/>
    </location>
</feature>
<dbReference type="GO" id="GO:0005886">
    <property type="term" value="C:plasma membrane"/>
    <property type="evidence" value="ECO:0007669"/>
    <property type="project" value="UniProtKB-SubCell"/>
</dbReference>
<dbReference type="InterPro" id="IPR025405">
    <property type="entry name" value="DUF4131"/>
</dbReference>
<evidence type="ECO:0000256" key="5">
    <source>
        <dbReference type="ARBA" id="ARBA00023136"/>
    </source>
</evidence>
<evidence type="ECO:0000259" key="8">
    <source>
        <dbReference type="Pfam" id="PF13567"/>
    </source>
</evidence>
<keyword evidence="3 6" id="KW-0812">Transmembrane</keyword>
<dbReference type="STRING" id="92947.BVG79_01710"/>
<dbReference type="InterPro" id="IPR052159">
    <property type="entry name" value="Competence_DNA_uptake"/>
</dbReference>
<evidence type="ECO:0000256" key="6">
    <source>
        <dbReference type="SAM" id="Phobius"/>
    </source>
</evidence>
<dbReference type="AlphaFoldDB" id="A0A1W6P0T3"/>
<dbReference type="KEGG" id="kro:BVG79_01710"/>
<dbReference type="Pfam" id="PF03772">
    <property type="entry name" value="Competence"/>
    <property type="match status" value="1"/>
</dbReference>
<comment type="subcellular location">
    <subcellularLocation>
        <location evidence="1">Cell membrane</location>
        <topology evidence="1">Multi-pass membrane protein</topology>
    </subcellularLocation>
</comment>
<feature type="transmembrane region" description="Helical" evidence="6">
    <location>
        <begin position="339"/>
        <end position="355"/>
    </location>
</feature>
<feature type="transmembrane region" description="Helical" evidence="6">
    <location>
        <begin position="68"/>
        <end position="88"/>
    </location>
</feature>
<dbReference type="NCBIfam" id="TIGR00360">
    <property type="entry name" value="ComEC_N-term"/>
    <property type="match status" value="1"/>
</dbReference>
<accession>A0A1W6P0T3</accession>
<keyword evidence="4 6" id="KW-1133">Transmembrane helix</keyword>
<evidence type="ECO:0000256" key="1">
    <source>
        <dbReference type="ARBA" id="ARBA00004651"/>
    </source>
</evidence>
<keyword evidence="2" id="KW-1003">Cell membrane</keyword>
<evidence type="ECO:0000259" key="7">
    <source>
        <dbReference type="Pfam" id="PF03772"/>
    </source>
</evidence>
<feature type="domain" description="DUF4131" evidence="8">
    <location>
        <begin position="42"/>
        <end position="195"/>
    </location>
</feature>
<dbReference type="PANTHER" id="PTHR30619">
    <property type="entry name" value="DNA INTERNALIZATION/COMPETENCE PROTEIN COMEC/REC2"/>
    <property type="match status" value="1"/>
</dbReference>
<feature type="transmembrane region" description="Helical" evidence="6">
    <location>
        <begin position="474"/>
        <end position="492"/>
    </location>
</feature>